<comment type="similarity">
    <text evidence="3">Belongs to the IAP family.</text>
</comment>
<feature type="domain" description="CARD" evidence="14">
    <location>
        <begin position="409"/>
        <end position="499"/>
    </location>
</feature>
<dbReference type="InterPro" id="IPR001370">
    <property type="entry name" value="BIR_rpt"/>
</dbReference>
<organism evidence="15 16">
    <name type="scientific">Periophthalmus magnuspinnatus</name>
    <dbReference type="NCBI Taxonomy" id="409849"/>
    <lineage>
        <taxon>Eukaryota</taxon>
        <taxon>Metazoa</taxon>
        <taxon>Chordata</taxon>
        <taxon>Craniata</taxon>
        <taxon>Vertebrata</taxon>
        <taxon>Euteleostomi</taxon>
        <taxon>Actinopterygii</taxon>
        <taxon>Neopterygii</taxon>
        <taxon>Teleostei</taxon>
        <taxon>Neoteleostei</taxon>
        <taxon>Acanthomorphata</taxon>
        <taxon>Gobiaria</taxon>
        <taxon>Gobiiformes</taxon>
        <taxon>Gobioidei</taxon>
        <taxon>Gobiidae</taxon>
        <taxon>Oxudercinae</taxon>
        <taxon>Periophthalmus</taxon>
    </lineage>
</organism>
<sequence length="560" mass="63098">METLLQLKNNQFLMSLCRNGPPPELQYDNSSELFRISSFARFPSSGVTERSLARAGWFYTGVGDRVQCFRCNVTAEGWQPGDCPTEKHKQLSPSCSFIQSLPPTANLELCHSWQLSGPGPAAPNTSGSQGEEPVGYLNMGFSALPPSSPLTSRGVEDMSHQRPTCHNPSMRREQDRLDSFHTWTVTVITPAELAKAGFYYLGQGDRVACFSCGGQLSNWEPGDRAVSEHQRHYPNCRYVRGDRADNVSLASATAERLLTFVNWPSRIPVRPDQLANAGFYYVGRNDDVKCFCCDGGLRCWESGDDPWVEHAKWFPRCEYLLQEKGQDFVHQIQARFPRLFEQVEFVDPPVVHLAPGEERSEDAVMMNTPVIKSALEMGFERSLVKQTVQSKILTSGENYRTVQELVSDLLSAEDQKREEEREMLAEAMASGFDSFLLFLHFVVISAEEYSGLQAQTSAQQQTARLIELVLTKGNAAAEVFRNWIQKNDVHLLRDLMDLPMEEQLRRLQEERTCKVCMDKEVNIVFIPCGHLVVCKECAPSLRKCPICRGLVKGTVRTFLS</sequence>
<reference evidence="15" key="2">
    <citation type="submission" date="2025-09" db="UniProtKB">
        <authorList>
            <consortium name="Ensembl"/>
        </authorList>
    </citation>
    <scope>IDENTIFICATION</scope>
</reference>
<dbReference type="STRING" id="409849.ENSPMGP00000006489"/>
<evidence type="ECO:0000256" key="8">
    <source>
        <dbReference type="ARBA" id="ARBA00022771"/>
    </source>
</evidence>
<feature type="region of interest" description="Disordered" evidence="12">
    <location>
        <begin position="147"/>
        <end position="173"/>
    </location>
</feature>
<dbReference type="GO" id="GO:0008270">
    <property type="term" value="F:zinc ion binding"/>
    <property type="evidence" value="ECO:0007669"/>
    <property type="project" value="UniProtKB-KW"/>
</dbReference>
<dbReference type="InterPro" id="IPR001841">
    <property type="entry name" value="Znf_RING"/>
</dbReference>
<evidence type="ECO:0000256" key="4">
    <source>
        <dbReference type="ARBA" id="ARBA00022490"/>
    </source>
</evidence>
<dbReference type="Pfam" id="PF13920">
    <property type="entry name" value="zf-C3HC4_3"/>
    <property type="match status" value="1"/>
</dbReference>
<dbReference type="InterPro" id="IPR048875">
    <property type="entry name" value="BIRC2-3-like_UBA"/>
</dbReference>
<dbReference type="PROSITE" id="PS50089">
    <property type="entry name" value="ZF_RING_2"/>
    <property type="match status" value="1"/>
</dbReference>
<dbReference type="Gene3D" id="3.30.40.10">
    <property type="entry name" value="Zinc/RING finger domain, C3HC4 (zinc finger)"/>
    <property type="match status" value="1"/>
</dbReference>
<name>A0A3B3ZPS5_9GOBI</name>
<evidence type="ECO:0000256" key="5">
    <source>
        <dbReference type="ARBA" id="ARBA00022703"/>
    </source>
</evidence>
<dbReference type="CDD" id="cd16713">
    <property type="entry name" value="RING-HC_BIRC2_3_7"/>
    <property type="match status" value="1"/>
</dbReference>
<dbReference type="GO" id="GO:0060546">
    <property type="term" value="P:negative regulation of necroptotic process"/>
    <property type="evidence" value="ECO:0007669"/>
    <property type="project" value="TreeGrafter"/>
</dbReference>
<dbReference type="FunFam" id="1.10.1170.10:FF:000005">
    <property type="entry name" value="Baculoviral IAP repeat containing 2"/>
    <property type="match status" value="1"/>
</dbReference>
<dbReference type="FunFam" id="3.30.40.10:FF:000184">
    <property type="entry name" value="Baculoviral IAP repeat containing 2"/>
    <property type="match status" value="1"/>
</dbReference>
<comment type="subcellular location">
    <subcellularLocation>
        <location evidence="2">Cytoplasm</location>
    </subcellularLocation>
    <subcellularLocation>
        <location evidence="1">Nucleus</location>
    </subcellularLocation>
</comment>
<keyword evidence="5" id="KW-0053">Apoptosis</keyword>
<feature type="domain" description="RING-type" evidence="13">
    <location>
        <begin position="513"/>
        <end position="548"/>
    </location>
</feature>
<evidence type="ECO:0000256" key="1">
    <source>
        <dbReference type="ARBA" id="ARBA00004123"/>
    </source>
</evidence>
<dbReference type="AlphaFoldDB" id="A0A3B3ZPS5"/>
<evidence type="ECO:0000256" key="12">
    <source>
        <dbReference type="SAM" id="MobiDB-lite"/>
    </source>
</evidence>
<dbReference type="Pfam" id="PF00619">
    <property type="entry name" value="CARD"/>
    <property type="match status" value="1"/>
</dbReference>
<dbReference type="GO" id="GO:0051726">
    <property type="term" value="P:regulation of cell cycle"/>
    <property type="evidence" value="ECO:0007669"/>
    <property type="project" value="TreeGrafter"/>
</dbReference>
<dbReference type="Proteomes" id="UP000261520">
    <property type="component" value="Unplaced"/>
</dbReference>
<evidence type="ECO:0000313" key="16">
    <source>
        <dbReference type="Proteomes" id="UP000261520"/>
    </source>
</evidence>
<dbReference type="CDD" id="cd14394">
    <property type="entry name" value="UBA_BIRC2_3"/>
    <property type="match status" value="1"/>
</dbReference>
<dbReference type="FunFam" id="1.10.1170.10:FF:000002">
    <property type="entry name" value="Baculoviral IAP repeat containing 7"/>
    <property type="match status" value="1"/>
</dbReference>
<dbReference type="Gene3D" id="1.10.1170.10">
    <property type="entry name" value="Inhibitor Of Apoptosis Protein (2mihbC-IAP-1), Chain A"/>
    <property type="match status" value="3"/>
</dbReference>
<dbReference type="PROSITE" id="PS50143">
    <property type="entry name" value="BIR_REPEAT_2"/>
    <property type="match status" value="3"/>
</dbReference>
<dbReference type="Pfam" id="PF00653">
    <property type="entry name" value="BIR"/>
    <property type="match status" value="3"/>
</dbReference>
<dbReference type="GO" id="GO:0031398">
    <property type="term" value="P:positive regulation of protein ubiquitination"/>
    <property type="evidence" value="ECO:0007669"/>
    <property type="project" value="TreeGrafter"/>
</dbReference>
<dbReference type="PROSITE" id="PS50209">
    <property type="entry name" value="CARD"/>
    <property type="match status" value="1"/>
</dbReference>
<dbReference type="PROSITE" id="PS01282">
    <property type="entry name" value="BIR_REPEAT_1"/>
    <property type="match status" value="1"/>
</dbReference>
<dbReference type="PANTHER" id="PTHR10044:SF79">
    <property type="entry name" value="BACULOVIRAL IAP REPEAT-CONTAINING PROTEIN 2"/>
    <property type="match status" value="1"/>
</dbReference>
<dbReference type="PANTHER" id="PTHR10044">
    <property type="entry name" value="INHIBITOR OF APOPTOSIS"/>
    <property type="match status" value="1"/>
</dbReference>
<dbReference type="GO" id="GO:0043027">
    <property type="term" value="F:cysteine-type endopeptidase inhibitor activity involved in apoptotic process"/>
    <property type="evidence" value="ECO:0007669"/>
    <property type="project" value="TreeGrafter"/>
</dbReference>
<dbReference type="Pfam" id="PF21290">
    <property type="entry name" value="UBA_BIRC2-3"/>
    <property type="match status" value="1"/>
</dbReference>
<evidence type="ECO:0000256" key="7">
    <source>
        <dbReference type="ARBA" id="ARBA00022737"/>
    </source>
</evidence>
<accession>A0A3B3ZPS5</accession>
<dbReference type="Gene3D" id="1.10.533.10">
    <property type="entry name" value="Death Domain, Fas"/>
    <property type="match status" value="1"/>
</dbReference>
<dbReference type="GO" id="GO:0005737">
    <property type="term" value="C:cytoplasm"/>
    <property type="evidence" value="ECO:0007669"/>
    <property type="project" value="UniProtKB-SubCell"/>
</dbReference>
<keyword evidence="9" id="KW-0862">Zinc</keyword>
<evidence type="ECO:0000256" key="6">
    <source>
        <dbReference type="ARBA" id="ARBA00022723"/>
    </source>
</evidence>
<dbReference type="SUPFAM" id="SSF47986">
    <property type="entry name" value="DEATH domain"/>
    <property type="match status" value="1"/>
</dbReference>
<keyword evidence="16" id="KW-1185">Reference proteome</keyword>
<dbReference type="Gene3D" id="1.10.8.10">
    <property type="entry name" value="DNA helicase RuvA subunit, C-terminal domain"/>
    <property type="match status" value="1"/>
</dbReference>
<dbReference type="InterPro" id="IPR011029">
    <property type="entry name" value="DEATH-like_dom_sf"/>
</dbReference>
<dbReference type="Ensembl" id="ENSPMGT00000006905.1">
    <property type="protein sequence ID" value="ENSPMGP00000006489.1"/>
    <property type="gene ID" value="ENSPMGG00000005029.1"/>
</dbReference>
<evidence type="ECO:0000256" key="3">
    <source>
        <dbReference type="ARBA" id="ARBA00006672"/>
    </source>
</evidence>
<dbReference type="GO" id="GO:0043066">
    <property type="term" value="P:negative regulation of apoptotic process"/>
    <property type="evidence" value="ECO:0007669"/>
    <property type="project" value="TreeGrafter"/>
</dbReference>
<dbReference type="InterPro" id="IPR013083">
    <property type="entry name" value="Znf_RING/FYVE/PHD"/>
</dbReference>
<dbReference type="SUPFAM" id="SSF57924">
    <property type="entry name" value="Inhibitor of apoptosis (IAP) repeat"/>
    <property type="match status" value="3"/>
</dbReference>
<evidence type="ECO:0000259" key="14">
    <source>
        <dbReference type="PROSITE" id="PS50209"/>
    </source>
</evidence>
<dbReference type="GO" id="GO:0061630">
    <property type="term" value="F:ubiquitin protein ligase activity"/>
    <property type="evidence" value="ECO:0007669"/>
    <property type="project" value="TreeGrafter"/>
</dbReference>
<dbReference type="GO" id="GO:0005634">
    <property type="term" value="C:nucleus"/>
    <property type="evidence" value="ECO:0007669"/>
    <property type="project" value="UniProtKB-SubCell"/>
</dbReference>
<keyword evidence="4" id="KW-0963">Cytoplasm</keyword>
<dbReference type="InterPro" id="IPR041933">
    <property type="entry name" value="BIRC2/BIRC3_UBA"/>
</dbReference>
<evidence type="ECO:0000259" key="13">
    <source>
        <dbReference type="PROSITE" id="PS50089"/>
    </source>
</evidence>
<evidence type="ECO:0000256" key="11">
    <source>
        <dbReference type="PROSITE-ProRule" id="PRU00175"/>
    </source>
</evidence>
<dbReference type="CDD" id="cd00022">
    <property type="entry name" value="BIR"/>
    <property type="match status" value="3"/>
</dbReference>
<dbReference type="InterPro" id="IPR050784">
    <property type="entry name" value="IAP"/>
</dbReference>
<protein>
    <submittedName>
        <fullName evidence="15">Uncharacterized protein</fullName>
    </submittedName>
</protein>
<evidence type="ECO:0000256" key="10">
    <source>
        <dbReference type="ARBA" id="ARBA00023242"/>
    </source>
</evidence>
<dbReference type="SMART" id="SM00184">
    <property type="entry name" value="RING"/>
    <property type="match status" value="1"/>
</dbReference>
<evidence type="ECO:0000256" key="2">
    <source>
        <dbReference type="ARBA" id="ARBA00004496"/>
    </source>
</evidence>
<keyword evidence="6" id="KW-0479">Metal-binding</keyword>
<reference evidence="15" key="1">
    <citation type="submission" date="2025-08" db="UniProtKB">
        <authorList>
            <consortium name="Ensembl"/>
        </authorList>
    </citation>
    <scope>IDENTIFICATION</scope>
</reference>
<dbReference type="SMART" id="SM00238">
    <property type="entry name" value="BIR"/>
    <property type="match status" value="3"/>
</dbReference>
<evidence type="ECO:0000313" key="15">
    <source>
        <dbReference type="Ensembl" id="ENSPMGP00000006489.1"/>
    </source>
</evidence>
<dbReference type="FunFam" id="1.10.8.10:FF:000066">
    <property type="entry name" value="Baculoviral IAP repeat containing 2"/>
    <property type="match status" value="1"/>
</dbReference>
<keyword evidence="7" id="KW-0677">Repeat</keyword>
<keyword evidence="10" id="KW-0539">Nucleus</keyword>
<keyword evidence="8 11" id="KW-0863">Zinc-finger</keyword>
<dbReference type="InterPro" id="IPR001315">
    <property type="entry name" value="CARD"/>
</dbReference>
<proteinExistence type="inferred from homology"/>
<evidence type="ECO:0000256" key="9">
    <source>
        <dbReference type="ARBA" id="ARBA00022833"/>
    </source>
</evidence>
<dbReference type="GO" id="GO:0006915">
    <property type="term" value="P:apoptotic process"/>
    <property type="evidence" value="ECO:0007669"/>
    <property type="project" value="UniProtKB-KW"/>
</dbReference>